<evidence type="ECO:0000313" key="2">
    <source>
        <dbReference type="EMBL" id="KAF5829836.1"/>
    </source>
</evidence>
<feature type="compositionally biased region" description="Polar residues" evidence="1">
    <location>
        <begin position="90"/>
        <end position="100"/>
    </location>
</feature>
<feature type="compositionally biased region" description="Polar residues" evidence="1">
    <location>
        <begin position="45"/>
        <end position="59"/>
    </location>
</feature>
<dbReference type="Proteomes" id="UP000815325">
    <property type="component" value="Unassembled WGS sequence"/>
</dbReference>
<organism evidence="2 3">
    <name type="scientific">Dunaliella salina</name>
    <name type="common">Green alga</name>
    <name type="synonym">Protococcus salinus</name>
    <dbReference type="NCBI Taxonomy" id="3046"/>
    <lineage>
        <taxon>Eukaryota</taxon>
        <taxon>Viridiplantae</taxon>
        <taxon>Chlorophyta</taxon>
        <taxon>core chlorophytes</taxon>
        <taxon>Chlorophyceae</taxon>
        <taxon>CS clade</taxon>
        <taxon>Chlamydomonadales</taxon>
        <taxon>Dunaliellaceae</taxon>
        <taxon>Dunaliella</taxon>
    </lineage>
</organism>
<gene>
    <name evidence="2" type="ORF">DUNSADRAFT_15436</name>
</gene>
<feature type="region of interest" description="Disordered" evidence="1">
    <location>
        <begin position="37"/>
        <end position="100"/>
    </location>
</feature>
<keyword evidence="3" id="KW-1185">Reference proteome</keyword>
<evidence type="ECO:0000256" key="1">
    <source>
        <dbReference type="SAM" id="MobiDB-lite"/>
    </source>
</evidence>
<comment type="caution">
    <text evidence="2">The sequence shown here is derived from an EMBL/GenBank/DDBJ whole genome shotgun (WGS) entry which is preliminary data.</text>
</comment>
<evidence type="ECO:0000313" key="3">
    <source>
        <dbReference type="Proteomes" id="UP000815325"/>
    </source>
</evidence>
<feature type="compositionally biased region" description="Polar residues" evidence="1">
    <location>
        <begin position="1"/>
        <end position="20"/>
    </location>
</feature>
<dbReference type="EMBL" id="MU070109">
    <property type="protein sequence ID" value="KAF5829836.1"/>
    <property type="molecule type" value="Genomic_DNA"/>
</dbReference>
<name>A0ABQ7G5E4_DUNSA</name>
<accession>A0ABQ7G5E4</accession>
<evidence type="ECO:0008006" key="4">
    <source>
        <dbReference type="Google" id="ProtNLM"/>
    </source>
</evidence>
<feature type="region of interest" description="Disordered" evidence="1">
    <location>
        <begin position="1"/>
        <end position="24"/>
    </location>
</feature>
<reference evidence="2" key="1">
    <citation type="submission" date="2017-08" db="EMBL/GenBank/DDBJ databases">
        <authorList>
            <person name="Polle J.E."/>
            <person name="Barry K."/>
            <person name="Cushman J."/>
            <person name="Schmutz J."/>
            <person name="Tran D."/>
            <person name="Hathwaick L.T."/>
            <person name="Yim W.C."/>
            <person name="Jenkins J."/>
            <person name="Mckie-Krisberg Z.M."/>
            <person name="Prochnik S."/>
            <person name="Lindquist E."/>
            <person name="Dockter R.B."/>
            <person name="Adam C."/>
            <person name="Molina H."/>
            <person name="Bunkerborg J."/>
            <person name="Jin E."/>
            <person name="Buchheim M."/>
            <person name="Magnuson J."/>
        </authorList>
    </citation>
    <scope>NUCLEOTIDE SEQUENCE</scope>
    <source>
        <strain evidence="2">CCAP 19/18</strain>
    </source>
</reference>
<protein>
    <recommendedName>
        <fullName evidence="4">Encoded protein</fullName>
    </recommendedName>
</protein>
<proteinExistence type="predicted"/>
<sequence>MLSLSFSIPSHPAATTSTSNCRERRLRHSAARALRTSASVLPTHTHPSPQNPTTHTATAAQEEVAPQPAFAAPRHWSSDGPNHVAGKHAISSNTTSFKSGTLPQFEANREAQPPDSSKQQASPVLWMPDDLLMGVLQPQQDLNRGNRKWPYIRVRPTQAIGSQAGFANKMLRMRGRVLMECSGDEGIFTAIRVLRCTRSMLQVDGCIL</sequence>